<dbReference type="KEGG" id="pdic:114496843"/>
<evidence type="ECO:0000256" key="1">
    <source>
        <dbReference type="SAM" id="MobiDB-lite"/>
    </source>
</evidence>
<dbReference type="InterPro" id="IPR052642">
    <property type="entry name" value="CC-FHA_domain"/>
</dbReference>
<protein>
    <submittedName>
        <fullName evidence="3">Coiled-coil domain-containing protein 27</fullName>
    </submittedName>
</protein>
<evidence type="ECO:0000313" key="3">
    <source>
        <dbReference type="RefSeq" id="XP_035880998.1"/>
    </source>
</evidence>
<feature type="compositionally biased region" description="Basic and acidic residues" evidence="1">
    <location>
        <begin position="360"/>
        <end position="388"/>
    </location>
</feature>
<feature type="region of interest" description="Disordered" evidence="1">
    <location>
        <begin position="637"/>
        <end position="663"/>
    </location>
</feature>
<feature type="compositionally biased region" description="Polar residues" evidence="1">
    <location>
        <begin position="48"/>
        <end position="57"/>
    </location>
</feature>
<reference evidence="3" key="1">
    <citation type="submission" date="2025-08" db="UniProtKB">
        <authorList>
            <consortium name="RefSeq"/>
        </authorList>
    </citation>
    <scope>IDENTIFICATION</scope>
    <source>
        <tissue evidence="3">Muscle</tissue>
    </source>
</reference>
<dbReference type="InParanoid" id="A0A7E6DP91"/>
<sequence>MDSHRAWPLRVLEPGPSVGLAASSRSAGRGDRPWPWAHATRPWPSRSLRPSAQSEASQGACLDRSFSSEVEDLRRMFLRRPDCPQFCSRATSMSSYVRAAPEGPPRKRPASIVALPGVVCLSPEAWKMPKDSPSSQKGLDSTADESLLPVSKSACEFGYLRKQSMSPTRSPATSGLVLGQSHLRKRVPWYISVIHEKVPPTPALAPQLRALREGLPCAVCSSWPGAAVLGGAGGWGRGRGGCVAHGLPPFPAQDHCLSVLGAEVQRLSELEEQVRRKDEEILALQGEREALRKQLRDLRRSKVSEAPSGQAMKERPSEPLTKLSERLSFLQTCIRDEEELRHWRQMQEEYVMEHRTRDLEALGEEEQGREGEPERLPEEGAEKERVELELDEEQEAEGRAGSRRRACFPEDDFEEELMAQLQEYEQVIQEFQFELEVARTRLSLATGACISLQRQVDHQEAQLQKASMENQLLQKELRERKQQLQAMTDKFSNLREEKKWEEVKGLGEKDNLALRQRVWELEQELASRDGALAELDARVGRLQAQAAQSQKQQQGWQQLQEATRDRMEAAQQAEQQTRVALESAQSRLERLRNKIIQAAFGALGTKSLTTEISDNDILEALQKLVLERAEYYSQLKQRGFKGPGPPQSELTSQGKSKKLASSK</sequence>
<name>A0A7E6DP91_9CHIR</name>
<feature type="region of interest" description="Disordered" evidence="1">
    <location>
        <begin position="15"/>
        <end position="61"/>
    </location>
</feature>
<dbReference type="Proteomes" id="UP000504628">
    <property type="component" value="Chromosome 5"/>
</dbReference>
<dbReference type="GeneID" id="114496843"/>
<feature type="region of interest" description="Disordered" evidence="1">
    <location>
        <begin position="553"/>
        <end position="574"/>
    </location>
</feature>
<organism evidence="2 3">
    <name type="scientific">Phyllostomus discolor</name>
    <name type="common">pale spear-nosed bat</name>
    <dbReference type="NCBI Taxonomy" id="89673"/>
    <lineage>
        <taxon>Eukaryota</taxon>
        <taxon>Metazoa</taxon>
        <taxon>Chordata</taxon>
        <taxon>Craniata</taxon>
        <taxon>Vertebrata</taxon>
        <taxon>Euteleostomi</taxon>
        <taxon>Mammalia</taxon>
        <taxon>Eutheria</taxon>
        <taxon>Laurasiatheria</taxon>
        <taxon>Chiroptera</taxon>
        <taxon>Yangochiroptera</taxon>
        <taxon>Phyllostomidae</taxon>
        <taxon>Phyllostominae</taxon>
        <taxon>Phyllostomus</taxon>
    </lineage>
</organism>
<dbReference type="PANTHER" id="PTHR18853:SF9">
    <property type="entry name" value="COILED-COIL DOMAIN-CONTAINING PROTEIN 27"/>
    <property type="match status" value="1"/>
</dbReference>
<feature type="region of interest" description="Disordered" evidence="1">
    <location>
        <begin position="299"/>
        <end position="319"/>
    </location>
</feature>
<dbReference type="PANTHER" id="PTHR18853">
    <property type="entry name" value="FORKHEAD-ASSOCIATED DOMAIN-CONTAINING PROTEIN 1-RELATED"/>
    <property type="match status" value="1"/>
</dbReference>
<dbReference type="CTD" id="148870"/>
<accession>A0A7E6DP91</accession>
<dbReference type="AlphaFoldDB" id="A0A7E6DP91"/>
<dbReference type="OrthoDB" id="9949340at2759"/>
<feature type="region of interest" description="Disordered" evidence="1">
    <location>
        <begin position="360"/>
        <end position="403"/>
    </location>
</feature>
<keyword evidence="2" id="KW-1185">Reference proteome</keyword>
<proteinExistence type="predicted"/>
<gene>
    <name evidence="3" type="primary">CCDC27</name>
</gene>
<dbReference type="RefSeq" id="XP_035880998.1">
    <property type="nucleotide sequence ID" value="XM_036025105.1"/>
</dbReference>
<evidence type="ECO:0000313" key="2">
    <source>
        <dbReference type="Proteomes" id="UP000504628"/>
    </source>
</evidence>